<organism evidence="5 6">
    <name type="scientific">Emericellopsis atlantica</name>
    <dbReference type="NCBI Taxonomy" id="2614577"/>
    <lineage>
        <taxon>Eukaryota</taxon>
        <taxon>Fungi</taxon>
        <taxon>Dikarya</taxon>
        <taxon>Ascomycota</taxon>
        <taxon>Pezizomycotina</taxon>
        <taxon>Sordariomycetes</taxon>
        <taxon>Hypocreomycetidae</taxon>
        <taxon>Hypocreales</taxon>
        <taxon>Bionectriaceae</taxon>
        <taxon>Emericellopsis</taxon>
    </lineage>
</organism>
<sequence length="1160" mass="129424">MKSIADAVSLARLFLILSHQPSASIPSSSRAVIDAMSRPALEIIYEGTKPEVDIIAVHGLGANVDWSWTWKDPEPPERHVKWLQDDNMLPAVVPNSRILLYNYDSTWHADAPRTRLSLCGEELARRVRDFREGPTASRPIVFVGHSLGGNVIQHALLYANSDEGFRSIVMATAGIVLLGSPLRGSKLQFLSQVLASLLRPAGAHDGIVRELASNDPSLRDRLHDFCRMCNTVSIPVTCLFELYESNYGKRGMIGGVLKGMVVDEVSACIDGADRVSLQADHFGLNKYSGPDDRSFQTVSAELRRLCFDAPKNIQRRRTPTPVITDSKYLLAEKPEAKKCLPDLFLTDPYEDMQEMKRKKGSRAKNTCDWILGTDELTAWLGDVSEPTAPPMDVLWLYGNPGTGKSTMSMFLAEGLSEAFSKTPNKTLAYFFCDSGYDARNTARAIVRGLLLQLVQQHPQLIEHVLPKYEERKDRAFDSFDAVWTMFTKACADKGTGRKYCIVDALDECAQDEQETLLKQIEETFGGDQSSGRLNVSILLTSRPYPEIERFLSRFPKKNLVSFDESKRDIDKFIDEKVARLKRNNKYTDSLAGNIMQVLRDKADGIFLWVGLVCQELERTPSRKAVALLEKLPAGLQSLYKQLLDAALEQDEDSDVIKRLLSFVIVARRPFSTRELASACRLYQDEGEEERIQFTIEIIASCRLMIVVQDEKVLLLHQSVKDFLLGDIGSKLRFVNQLQTHNELANRCVECLIEKFSSLQRGGYTKEDGDLVPYSTQFWPEHAQMAAKCFMIEERQGQFFAIDSKIRDSWWKDYTQQGHKMMPSDLSVFHLAARWGLPALIDHALSSNPYHAGAPVSRESPKPYIDTAYRDSHGTTPLEQCARSSHIDILKIMLQRAEPRSHLEEAVVAAAAQNRNSGAELMEVLLDWKGDQVMITEDIVKAAAGNWGSGAEVIELLLDQKGDQVTITEDIVKAAAGNNKSGAKVIELLLDRRSDQVTITEDIVKAAAENVSSGAKVIELLLDRRGDQVTITQGAVTALSSRFGAEVIELLLDRRGDQVTITEDIVKTAAGNWRNGAKVIELLLDRRGDQFTITEDIVKTAAGNLWNGAKVIKLLLDQKRNQVTITEDIVKAAAGNNKSGAKVIELLLDRRGDQSRSRRIS</sequence>
<dbReference type="Gene3D" id="3.40.50.300">
    <property type="entry name" value="P-loop containing nucleotide triphosphate hydrolases"/>
    <property type="match status" value="1"/>
</dbReference>
<evidence type="ECO:0000313" key="6">
    <source>
        <dbReference type="Proteomes" id="UP000887229"/>
    </source>
</evidence>
<name>A0A9P8CK74_9HYPO</name>
<dbReference type="EMBL" id="MU251297">
    <property type="protein sequence ID" value="KAG9249645.1"/>
    <property type="molecule type" value="Genomic_DNA"/>
</dbReference>
<feature type="domain" description="GPI inositol-deacylase winged helix" evidence="3">
    <location>
        <begin position="654"/>
        <end position="726"/>
    </location>
</feature>
<dbReference type="SUPFAM" id="SSF53474">
    <property type="entry name" value="alpha/beta-Hydrolases"/>
    <property type="match status" value="1"/>
</dbReference>
<dbReference type="SUPFAM" id="SSF52540">
    <property type="entry name" value="P-loop containing nucleoside triphosphate hydrolases"/>
    <property type="match status" value="1"/>
</dbReference>
<comment type="caution">
    <text evidence="5">The sequence shown here is derived from an EMBL/GenBank/DDBJ whole genome shotgun (WGS) entry which is preliminary data.</text>
</comment>
<evidence type="ECO:0008006" key="7">
    <source>
        <dbReference type="Google" id="ProtNLM"/>
    </source>
</evidence>
<dbReference type="Pfam" id="PF23397">
    <property type="entry name" value="DUF7104"/>
    <property type="match status" value="8"/>
</dbReference>
<dbReference type="Pfam" id="PF24883">
    <property type="entry name" value="NPHP3_N"/>
    <property type="match status" value="1"/>
</dbReference>
<dbReference type="GeneID" id="70290913"/>
<dbReference type="InterPro" id="IPR029058">
    <property type="entry name" value="AB_hydrolase_fold"/>
</dbReference>
<proteinExistence type="predicted"/>
<dbReference type="PANTHER" id="PTHR10039:SF14">
    <property type="entry name" value="NACHT DOMAIN-CONTAINING PROTEIN"/>
    <property type="match status" value="1"/>
</dbReference>
<dbReference type="InterPro" id="IPR027417">
    <property type="entry name" value="P-loop_NTPase"/>
</dbReference>
<dbReference type="PANTHER" id="PTHR10039">
    <property type="entry name" value="AMELOGENIN"/>
    <property type="match status" value="1"/>
</dbReference>
<protein>
    <recommendedName>
        <fullName evidence="7">NACHT domain-containing protein</fullName>
    </recommendedName>
</protein>
<gene>
    <name evidence="5" type="ORF">F5Z01DRAFT_473127</name>
</gene>
<dbReference type="InterPro" id="IPR054471">
    <property type="entry name" value="GPIID_WHD"/>
</dbReference>
<feature type="domain" description="Nephrocystin 3-like N-terminal" evidence="4">
    <location>
        <begin position="365"/>
        <end position="542"/>
    </location>
</feature>
<evidence type="ECO:0000259" key="3">
    <source>
        <dbReference type="Pfam" id="PF22939"/>
    </source>
</evidence>
<dbReference type="Gene3D" id="1.20.5.340">
    <property type="match status" value="3"/>
</dbReference>
<dbReference type="InterPro" id="IPR056884">
    <property type="entry name" value="NPHP3-like_N"/>
</dbReference>
<dbReference type="Gene3D" id="3.40.50.1820">
    <property type="entry name" value="alpha/beta hydrolase"/>
    <property type="match status" value="1"/>
</dbReference>
<dbReference type="InterPro" id="IPR036770">
    <property type="entry name" value="Ankyrin_rpt-contain_sf"/>
</dbReference>
<feature type="domain" description="AB hydrolase-1" evidence="2">
    <location>
        <begin position="54"/>
        <end position="199"/>
    </location>
</feature>
<dbReference type="InterPro" id="IPR055530">
    <property type="entry name" value="DUF7104"/>
</dbReference>
<dbReference type="RefSeq" id="XP_046113569.1">
    <property type="nucleotide sequence ID" value="XM_046260010.1"/>
</dbReference>
<evidence type="ECO:0000259" key="4">
    <source>
        <dbReference type="Pfam" id="PF24883"/>
    </source>
</evidence>
<keyword evidence="1" id="KW-0677">Repeat</keyword>
<accession>A0A9P8CK74</accession>
<dbReference type="Pfam" id="PF12697">
    <property type="entry name" value="Abhydrolase_6"/>
    <property type="match status" value="1"/>
</dbReference>
<evidence type="ECO:0000259" key="2">
    <source>
        <dbReference type="Pfam" id="PF12697"/>
    </source>
</evidence>
<dbReference type="AlphaFoldDB" id="A0A9P8CK74"/>
<evidence type="ECO:0000313" key="5">
    <source>
        <dbReference type="EMBL" id="KAG9249645.1"/>
    </source>
</evidence>
<dbReference type="OrthoDB" id="626167at2759"/>
<reference evidence="5" key="1">
    <citation type="journal article" date="2021" name="IMA Fungus">
        <title>Genomic characterization of three marine fungi, including Emericellopsis atlantica sp. nov. with signatures of a generalist lifestyle and marine biomass degradation.</title>
        <authorList>
            <person name="Hagestad O.C."/>
            <person name="Hou L."/>
            <person name="Andersen J.H."/>
            <person name="Hansen E.H."/>
            <person name="Altermark B."/>
            <person name="Li C."/>
            <person name="Kuhnert E."/>
            <person name="Cox R.J."/>
            <person name="Crous P.W."/>
            <person name="Spatafora J.W."/>
            <person name="Lail K."/>
            <person name="Amirebrahimi M."/>
            <person name="Lipzen A."/>
            <person name="Pangilinan J."/>
            <person name="Andreopoulos W."/>
            <person name="Hayes R.D."/>
            <person name="Ng V."/>
            <person name="Grigoriev I.V."/>
            <person name="Jackson S.A."/>
            <person name="Sutton T.D.S."/>
            <person name="Dobson A.D.W."/>
            <person name="Rama T."/>
        </authorList>
    </citation>
    <scope>NUCLEOTIDE SEQUENCE</scope>
    <source>
        <strain evidence="5">TS7</strain>
    </source>
</reference>
<dbReference type="InterPro" id="IPR000073">
    <property type="entry name" value="AB_hydrolase_1"/>
</dbReference>
<dbReference type="Proteomes" id="UP000887229">
    <property type="component" value="Unassembled WGS sequence"/>
</dbReference>
<dbReference type="Pfam" id="PF22939">
    <property type="entry name" value="WHD_GPIID"/>
    <property type="match status" value="1"/>
</dbReference>
<dbReference type="SUPFAM" id="SSF48403">
    <property type="entry name" value="Ankyrin repeat"/>
    <property type="match status" value="1"/>
</dbReference>
<evidence type="ECO:0000256" key="1">
    <source>
        <dbReference type="ARBA" id="ARBA00022737"/>
    </source>
</evidence>
<keyword evidence="6" id="KW-1185">Reference proteome</keyword>